<organism evidence="2 3">
    <name type="scientific">Candidatus Collierbacteria bacterium RIFCSPHIGHO2_01_FULL_50_25</name>
    <dbReference type="NCBI Taxonomy" id="1817722"/>
    <lineage>
        <taxon>Bacteria</taxon>
        <taxon>Candidatus Collieribacteriota</taxon>
    </lineage>
</organism>
<dbReference type="InterPro" id="IPR011041">
    <property type="entry name" value="Quinoprot_gluc/sorb_DH_b-prop"/>
</dbReference>
<gene>
    <name evidence="2" type="ORF">A2703_01010</name>
</gene>
<dbReference type="SUPFAM" id="SSF50952">
    <property type="entry name" value="Soluble quinoprotein glucose dehydrogenase"/>
    <property type="match status" value="1"/>
</dbReference>
<evidence type="ECO:0000259" key="1">
    <source>
        <dbReference type="Pfam" id="PF07995"/>
    </source>
</evidence>
<dbReference type="InterPro" id="IPR012938">
    <property type="entry name" value="Glc/Sorbosone_DH"/>
</dbReference>
<dbReference type="Pfam" id="PF07995">
    <property type="entry name" value="GSDH"/>
    <property type="match status" value="1"/>
</dbReference>
<protein>
    <recommendedName>
        <fullName evidence="1">Glucose/Sorbosone dehydrogenase domain-containing protein</fullName>
    </recommendedName>
</protein>
<comment type="caution">
    <text evidence="2">The sequence shown here is derived from an EMBL/GenBank/DDBJ whole genome shotgun (WGS) entry which is preliminary data.</text>
</comment>
<dbReference type="AlphaFoldDB" id="A0A1F5EXB8"/>
<reference evidence="2 3" key="1">
    <citation type="journal article" date="2016" name="Nat. Commun.">
        <title>Thousands of microbial genomes shed light on interconnected biogeochemical processes in an aquifer system.</title>
        <authorList>
            <person name="Anantharaman K."/>
            <person name="Brown C.T."/>
            <person name="Hug L.A."/>
            <person name="Sharon I."/>
            <person name="Castelle C.J."/>
            <person name="Probst A.J."/>
            <person name="Thomas B.C."/>
            <person name="Singh A."/>
            <person name="Wilkins M.J."/>
            <person name="Karaoz U."/>
            <person name="Brodie E.L."/>
            <person name="Williams K.H."/>
            <person name="Hubbard S.S."/>
            <person name="Banfield J.F."/>
        </authorList>
    </citation>
    <scope>NUCLEOTIDE SEQUENCE [LARGE SCALE GENOMIC DNA]</scope>
</reference>
<dbReference type="STRING" id="1817722.A2703_01010"/>
<name>A0A1F5EXB8_9BACT</name>
<evidence type="ECO:0000313" key="2">
    <source>
        <dbReference type="EMBL" id="OGD71946.1"/>
    </source>
</evidence>
<feature type="domain" description="Glucose/Sorbosone dehydrogenase" evidence="1">
    <location>
        <begin position="54"/>
        <end position="365"/>
    </location>
</feature>
<dbReference type="PANTHER" id="PTHR19328">
    <property type="entry name" value="HEDGEHOG-INTERACTING PROTEIN"/>
    <property type="match status" value="1"/>
</dbReference>
<dbReference type="Proteomes" id="UP000177979">
    <property type="component" value="Unassembled WGS sequence"/>
</dbReference>
<dbReference type="Gene3D" id="2.120.10.30">
    <property type="entry name" value="TolB, C-terminal domain"/>
    <property type="match status" value="1"/>
</dbReference>
<proteinExistence type="predicted"/>
<dbReference type="PANTHER" id="PTHR19328:SF13">
    <property type="entry name" value="HIPL1 PROTEIN"/>
    <property type="match status" value="1"/>
</dbReference>
<accession>A0A1F5EXB8</accession>
<dbReference type="InterPro" id="IPR011042">
    <property type="entry name" value="6-blade_b-propeller_TolB-like"/>
</dbReference>
<dbReference type="EMBL" id="MFAG01000018">
    <property type="protein sequence ID" value="OGD71946.1"/>
    <property type="molecule type" value="Genomic_DNA"/>
</dbReference>
<sequence>MKKILYFLPLVFAVAGIFFALNVARTQKNNPIGVPVAESGKSLKLEVFVSNLYVPWSLAFTGEKRLLVAERNGKIRVIENGRLLEMPLFTFGNIYDQEEAGLMGLTVDPKYPENKYIYASYAYNSNGKPRIKIVRLVDNGTTAVVDKVLIDNILAAPYHDGSRIKFGPDGKLYVTTGEATQADLAADLLSKNGKILRLNSDGTIPDDNPFPNSPIFSYGHRNPQGIAWSDSGQLWETEHGPSGFDGPGGGDEINLIKAGKNYGWPKAHHEIKLAGTEYPKLLFTPAIAPAGAMFYSGKLFPEFKNNLFFTGLRGEGVWRAVISETDPETIASFEKLGAITVGRVRDIIEGPDGAIYFSTSNRDGRGSLREGDDKIYKITTQ</sequence>
<evidence type="ECO:0000313" key="3">
    <source>
        <dbReference type="Proteomes" id="UP000177979"/>
    </source>
</evidence>